<feature type="domain" description="EamA" evidence="3">
    <location>
        <begin position="161"/>
        <end position="290"/>
    </location>
</feature>
<keyword evidence="2" id="KW-0472">Membrane</keyword>
<dbReference type="AlphaFoldDB" id="A0AAF0BVC0"/>
<dbReference type="InterPro" id="IPR037185">
    <property type="entry name" value="EmrE-like"/>
</dbReference>
<reference evidence="4" key="1">
    <citation type="submission" date="2023-01" db="EMBL/GenBank/DDBJ databases">
        <title>The diversity of Class Acidimicrobiia in South China Sea sediment environments and the proposal of Iamia marina sp. nov., a novel species of the genus Iamia.</title>
        <authorList>
            <person name="He Y."/>
            <person name="Tian X."/>
        </authorList>
    </citation>
    <scope>NUCLEOTIDE SEQUENCE</scope>
    <source>
        <strain evidence="4">DSM 19957</strain>
    </source>
</reference>
<dbReference type="EMBL" id="CP116942">
    <property type="protein sequence ID" value="WCO66863.1"/>
    <property type="molecule type" value="Genomic_DNA"/>
</dbReference>
<evidence type="ECO:0000313" key="4">
    <source>
        <dbReference type="EMBL" id="WCO66863.1"/>
    </source>
</evidence>
<accession>A0AAF0BVC0</accession>
<evidence type="ECO:0000259" key="3">
    <source>
        <dbReference type="Pfam" id="PF00892"/>
    </source>
</evidence>
<keyword evidence="5" id="KW-1185">Reference proteome</keyword>
<feature type="transmembrane region" description="Helical" evidence="2">
    <location>
        <begin position="87"/>
        <end position="108"/>
    </location>
</feature>
<organism evidence="4 5">
    <name type="scientific">Iamia majanohamensis</name>
    <dbReference type="NCBI Taxonomy" id="467976"/>
    <lineage>
        <taxon>Bacteria</taxon>
        <taxon>Bacillati</taxon>
        <taxon>Actinomycetota</taxon>
        <taxon>Acidimicrobiia</taxon>
        <taxon>Acidimicrobiales</taxon>
        <taxon>Iamiaceae</taxon>
        <taxon>Iamia</taxon>
    </lineage>
</organism>
<dbReference type="KEGG" id="ima:PO878_20435"/>
<feature type="transmembrane region" description="Helical" evidence="2">
    <location>
        <begin position="30"/>
        <end position="49"/>
    </location>
</feature>
<keyword evidence="2" id="KW-1133">Transmembrane helix</keyword>
<proteinExistence type="inferred from homology"/>
<feature type="transmembrane region" description="Helical" evidence="2">
    <location>
        <begin position="115"/>
        <end position="134"/>
    </location>
</feature>
<feature type="transmembrane region" description="Helical" evidence="2">
    <location>
        <begin position="154"/>
        <end position="176"/>
    </location>
</feature>
<evidence type="ECO:0000256" key="1">
    <source>
        <dbReference type="ARBA" id="ARBA00007362"/>
    </source>
</evidence>
<dbReference type="GO" id="GO:0016020">
    <property type="term" value="C:membrane"/>
    <property type="evidence" value="ECO:0007669"/>
    <property type="project" value="InterPro"/>
</dbReference>
<protein>
    <submittedName>
        <fullName evidence="4">EamA family transporter</fullName>
    </submittedName>
</protein>
<sequence>MVLALGAAVGFGSADFLGGVASRRRTALSVALAAQAAGLLVLSLTLPLLGPAQATPRDLALGWVGGLFGGGGLTLLFRTLARGPMSVVAPVAAVVATTVPVAAGLLLGERPGLPAVVGIAVALSAVVLITREGPEETAPDHLDPDAARARPARATPAIVGVALLSGAMFGLFFVCLHGTAPASGMVPLLAARLASVPLIALLAFGRGEGVRSVLGGQGVAVALLSGVVDMVANVACLVALRHGMLSVVSATTGLYPVATVVLAQAVLGERLRRPQLAGLGVAALAAGLVSL</sequence>
<feature type="transmembrane region" description="Helical" evidence="2">
    <location>
        <begin position="61"/>
        <end position="81"/>
    </location>
</feature>
<feature type="domain" description="EamA" evidence="3">
    <location>
        <begin position="2"/>
        <end position="130"/>
    </location>
</feature>
<name>A0AAF0BVC0_9ACTN</name>
<dbReference type="SUPFAM" id="SSF103481">
    <property type="entry name" value="Multidrug resistance efflux transporter EmrE"/>
    <property type="match status" value="2"/>
</dbReference>
<dbReference type="Pfam" id="PF00892">
    <property type="entry name" value="EamA"/>
    <property type="match status" value="2"/>
</dbReference>
<comment type="similarity">
    <text evidence="1">Belongs to the EamA transporter family.</text>
</comment>
<dbReference type="Proteomes" id="UP001216390">
    <property type="component" value="Chromosome"/>
</dbReference>
<dbReference type="Gene3D" id="1.10.3730.20">
    <property type="match status" value="1"/>
</dbReference>
<keyword evidence="2" id="KW-0812">Transmembrane</keyword>
<dbReference type="RefSeq" id="WP_272736385.1">
    <property type="nucleotide sequence ID" value="NZ_CP116942.1"/>
</dbReference>
<evidence type="ECO:0000256" key="2">
    <source>
        <dbReference type="SAM" id="Phobius"/>
    </source>
</evidence>
<feature type="transmembrane region" description="Helical" evidence="2">
    <location>
        <begin position="219"/>
        <end position="240"/>
    </location>
</feature>
<evidence type="ECO:0000313" key="5">
    <source>
        <dbReference type="Proteomes" id="UP001216390"/>
    </source>
</evidence>
<gene>
    <name evidence="4" type="ORF">PO878_20435</name>
</gene>
<feature type="transmembrane region" description="Helical" evidence="2">
    <location>
        <begin position="247"/>
        <end position="267"/>
    </location>
</feature>
<dbReference type="InterPro" id="IPR000620">
    <property type="entry name" value="EamA_dom"/>
</dbReference>